<comment type="caution">
    <text evidence="8">The sequence shown here is derived from an EMBL/GenBank/DDBJ whole genome shotgun (WGS) entry which is preliminary data.</text>
</comment>
<reference evidence="8" key="1">
    <citation type="submission" date="2023-12" db="EMBL/GenBank/DDBJ databases">
        <title>Genome assembly of Anisodus tanguticus.</title>
        <authorList>
            <person name="Wang Y.-J."/>
        </authorList>
    </citation>
    <scope>NUCLEOTIDE SEQUENCE</scope>
    <source>
        <strain evidence="8">KB-2021</strain>
        <tissue evidence="8">Leaf</tissue>
    </source>
</reference>
<keyword evidence="3" id="KW-0808">Transferase</keyword>
<dbReference type="Proteomes" id="UP001291623">
    <property type="component" value="Unassembled WGS sequence"/>
</dbReference>
<dbReference type="InterPro" id="IPR040911">
    <property type="entry name" value="Exostosin_GT47"/>
</dbReference>
<feature type="domain" description="Exostosin GT47" evidence="7">
    <location>
        <begin position="42"/>
        <end position="316"/>
    </location>
</feature>
<dbReference type="EMBL" id="JAVYJV010000007">
    <property type="protein sequence ID" value="KAK4366924.1"/>
    <property type="molecule type" value="Genomic_DNA"/>
</dbReference>
<keyword evidence="4" id="KW-0735">Signal-anchor</keyword>
<keyword evidence="5" id="KW-0333">Golgi apparatus</keyword>
<dbReference type="Pfam" id="PF03016">
    <property type="entry name" value="Exostosin_GT47"/>
    <property type="match status" value="1"/>
</dbReference>
<sequence length="382" mass="43273">MATSTFSLCFLYLSFIFVSVHSSSPYLLSPSTFSHNYNKMLTSFKIFIYTPTQPINYSSSSASIFYNFLLNSKFLTREPEEAHLFFVPFAPETSTRSIARLVRELRTKYPYWNRTLGADHFFISPEGIDFSSDRNALELKKNSVQISVFPTISGNFIPHKDISLPPVTPSSLPLSHAPVNRASTTSGDFIPHKDISLTPANAKSSLALSHAPVKTAPTILGYLKWDGKTELDLVNELKLDSEFIVESEPSDHIVRRVDTSKFCLFFYHNAADVAAYMTEAMASGCVPVMIVDRPVQDFPLTDVLRWSEMALLIGNSRGAQGLKAVLGGVTEDRYERMRELCVAAAHHMVWNAEPQPFDAFHMVIYQLWMRRHTIRYTRREDF</sequence>
<evidence type="ECO:0000256" key="6">
    <source>
        <dbReference type="SAM" id="SignalP"/>
    </source>
</evidence>
<evidence type="ECO:0000259" key="7">
    <source>
        <dbReference type="Pfam" id="PF03016"/>
    </source>
</evidence>
<feature type="chain" id="PRO_5041955345" description="Exostosin GT47 domain-containing protein" evidence="6">
    <location>
        <begin position="23"/>
        <end position="382"/>
    </location>
</feature>
<keyword evidence="6" id="KW-0732">Signal</keyword>
<dbReference type="GO" id="GO:0016757">
    <property type="term" value="F:glycosyltransferase activity"/>
    <property type="evidence" value="ECO:0007669"/>
    <property type="project" value="UniProtKB-KW"/>
</dbReference>
<evidence type="ECO:0000256" key="3">
    <source>
        <dbReference type="ARBA" id="ARBA00022676"/>
    </source>
</evidence>
<name>A0AAE1VN27_9SOLA</name>
<organism evidence="8 9">
    <name type="scientific">Anisodus tanguticus</name>
    <dbReference type="NCBI Taxonomy" id="243964"/>
    <lineage>
        <taxon>Eukaryota</taxon>
        <taxon>Viridiplantae</taxon>
        <taxon>Streptophyta</taxon>
        <taxon>Embryophyta</taxon>
        <taxon>Tracheophyta</taxon>
        <taxon>Spermatophyta</taxon>
        <taxon>Magnoliopsida</taxon>
        <taxon>eudicotyledons</taxon>
        <taxon>Gunneridae</taxon>
        <taxon>Pentapetalae</taxon>
        <taxon>asterids</taxon>
        <taxon>lamiids</taxon>
        <taxon>Solanales</taxon>
        <taxon>Solanaceae</taxon>
        <taxon>Solanoideae</taxon>
        <taxon>Hyoscyameae</taxon>
        <taxon>Anisodus</taxon>
    </lineage>
</organism>
<evidence type="ECO:0000313" key="9">
    <source>
        <dbReference type="Proteomes" id="UP001291623"/>
    </source>
</evidence>
<gene>
    <name evidence="8" type="ORF">RND71_014804</name>
</gene>
<dbReference type="AlphaFoldDB" id="A0AAE1VN27"/>
<dbReference type="PANTHER" id="PTHR11062">
    <property type="entry name" value="EXOSTOSIN HEPARAN SULFATE GLYCOSYLTRANSFERASE -RELATED"/>
    <property type="match status" value="1"/>
</dbReference>
<feature type="signal peptide" evidence="6">
    <location>
        <begin position="1"/>
        <end position="22"/>
    </location>
</feature>
<keyword evidence="9" id="KW-1185">Reference proteome</keyword>
<evidence type="ECO:0000256" key="4">
    <source>
        <dbReference type="ARBA" id="ARBA00022968"/>
    </source>
</evidence>
<evidence type="ECO:0000256" key="1">
    <source>
        <dbReference type="ARBA" id="ARBA00004323"/>
    </source>
</evidence>
<dbReference type="InterPro" id="IPR004263">
    <property type="entry name" value="Exostosin"/>
</dbReference>
<comment type="subcellular location">
    <subcellularLocation>
        <location evidence="1">Golgi apparatus membrane</location>
        <topology evidence="1">Single-pass type II membrane protein</topology>
    </subcellularLocation>
</comment>
<evidence type="ECO:0000256" key="5">
    <source>
        <dbReference type="ARBA" id="ARBA00023034"/>
    </source>
</evidence>
<accession>A0AAE1VN27</accession>
<keyword evidence="4" id="KW-0812">Transmembrane</keyword>
<comment type="similarity">
    <text evidence="2">Belongs to the glycosyltransferase 47 family.</text>
</comment>
<proteinExistence type="inferred from homology"/>
<dbReference type="GO" id="GO:0000139">
    <property type="term" value="C:Golgi membrane"/>
    <property type="evidence" value="ECO:0007669"/>
    <property type="project" value="UniProtKB-SubCell"/>
</dbReference>
<protein>
    <recommendedName>
        <fullName evidence="7">Exostosin GT47 domain-containing protein</fullName>
    </recommendedName>
</protein>
<dbReference type="PANTHER" id="PTHR11062:SF253">
    <property type="entry name" value="EXOSTOSIN GT47 DOMAIN-CONTAINING PROTEIN"/>
    <property type="match status" value="1"/>
</dbReference>
<evidence type="ECO:0000313" key="8">
    <source>
        <dbReference type="EMBL" id="KAK4366924.1"/>
    </source>
</evidence>
<evidence type="ECO:0000256" key="2">
    <source>
        <dbReference type="ARBA" id="ARBA00010271"/>
    </source>
</evidence>
<keyword evidence="3" id="KW-0328">Glycosyltransferase</keyword>